<evidence type="ECO:0000313" key="5">
    <source>
        <dbReference type="EMBL" id="CAB4848157.1"/>
    </source>
</evidence>
<evidence type="ECO:0000313" key="2">
    <source>
        <dbReference type="EMBL" id="CAB4363868.1"/>
    </source>
</evidence>
<dbReference type="EMBL" id="CAESGF010000008">
    <property type="protein sequence ID" value="CAB4363868.1"/>
    <property type="molecule type" value="Genomic_DNA"/>
</dbReference>
<reference evidence="5" key="1">
    <citation type="submission" date="2020-05" db="EMBL/GenBank/DDBJ databases">
        <authorList>
            <person name="Chiriac C."/>
            <person name="Salcher M."/>
            <person name="Ghai R."/>
            <person name="Kavagutti S V."/>
        </authorList>
    </citation>
    <scope>NUCLEOTIDE SEQUENCE</scope>
</reference>
<dbReference type="Pfam" id="PF08241">
    <property type="entry name" value="Methyltransf_11"/>
    <property type="match status" value="1"/>
</dbReference>
<dbReference type="PANTHER" id="PTHR43591">
    <property type="entry name" value="METHYLTRANSFERASE"/>
    <property type="match status" value="1"/>
</dbReference>
<dbReference type="EMBL" id="CAFBMT010000010">
    <property type="protein sequence ID" value="CAB4937164.1"/>
    <property type="molecule type" value="Genomic_DNA"/>
</dbReference>
<gene>
    <name evidence="3" type="ORF">UFOPK2656_00034</name>
    <name evidence="4" type="ORF">UFOPK3099_00904</name>
    <name evidence="5" type="ORF">UFOPK3267_00639</name>
    <name evidence="6" type="ORF">UFOPK3651_01884</name>
    <name evidence="7" type="ORF">UFOPK3931_02399</name>
    <name evidence="2" type="ORF">UFOPK4189_01638</name>
</gene>
<proteinExistence type="predicted"/>
<sequence length="275" mass="29516">MNEPANSTNFSGAVPDVYDRHLVPMIFDAYAADLTARVRTLGVCDVLEVASGTGAVTRAMAAALPDSVSLVATDLSAAMVEHASRVGTARPVEWQVADAMQLPYPDSSFDAVVCQFGVMFFPDRVMGYREILRVLRPGGWFLFNVWDRIEHNEFAQVVSSAVADLYPDDPPTFMERIPHGYFLPDVIRADLVAAGFDGAIDVEEVASRSRAATSAVVATAYCHGTPMRNFLEARGVGHLDAATAAAESAVARSFGRTDLDGRINAFVVAATALPE</sequence>
<dbReference type="InterPro" id="IPR013216">
    <property type="entry name" value="Methyltransf_11"/>
</dbReference>
<accession>A0A6J7BQZ7</accession>
<feature type="domain" description="Methyltransferase type 11" evidence="1">
    <location>
        <begin position="47"/>
        <end position="143"/>
    </location>
</feature>
<dbReference type="AlphaFoldDB" id="A0A6J7BQZ7"/>
<dbReference type="CDD" id="cd02440">
    <property type="entry name" value="AdoMet_MTases"/>
    <property type="match status" value="1"/>
</dbReference>
<dbReference type="EMBL" id="CAEZYF010000001">
    <property type="protein sequence ID" value="CAB4700737.1"/>
    <property type="molecule type" value="Genomic_DNA"/>
</dbReference>
<dbReference type="Gene3D" id="3.40.50.150">
    <property type="entry name" value="Vaccinia Virus protein VP39"/>
    <property type="match status" value="1"/>
</dbReference>
<protein>
    <submittedName>
        <fullName evidence="5">Unannotated protein</fullName>
    </submittedName>
</protein>
<dbReference type="InterPro" id="IPR029063">
    <property type="entry name" value="SAM-dependent_MTases_sf"/>
</dbReference>
<organism evidence="5">
    <name type="scientific">freshwater metagenome</name>
    <dbReference type="NCBI Taxonomy" id="449393"/>
    <lineage>
        <taxon>unclassified sequences</taxon>
        <taxon>metagenomes</taxon>
        <taxon>ecological metagenomes</taxon>
    </lineage>
</organism>
<evidence type="ECO:0000313" key="7">
    <source>
        <dbReference type="EMBL" id="CAB5004358.1"/>
    </source>
</evidence>
<dbReference type="EMBL" id="CAFAAV010000053">
    <property type="protein sequence ID" value="CAB4813587.1"/>
    <property type="molecule type" value="Genomic_DNA"/>
</dbReference>
<evidence type="ECO:0000313" key="4">
    <source>
        <dbReference type="EMBL" id="CAB4813587.1"/>
    </source>
</evidence>
<dbReference type="EMBL" id="CAFBOL010000082">
    <property type="protein sequence ID" value="CAB5004358.1"/>
    <property type="molecule type" value="Genomic_DNA"/>
</dbReference>
<evidence type="ECO:0000259" key="1">
    <source>
        <dbReference type="Pfam" id="PF08241"/>
    </source>
</evidence>
<dbReference type="EMBL" id="CAFBIY010000024">
    <property type="protein sequence ID" value="CAB4848157.1"/>
    <property type="molecule type" value="Genomic_DNA"/>
</dbReference>
<dbReference type="SUPFAM" id="SSF53335">
    <property type="entry name" value="S-adenosyl-L-methionine-dependent methyltransferases"/>
    <property type="match status" value="1"/>
</dbReference>
<evidence type="ECO:0000313" key="6">
    <source>
        <dbReference type="EMBL" id="CAB4937164.1"/>
    </source>
</evidence>
<dbReference type="PANTHER" id="PTHR43591:SF24">
    <property type="entry name" value="2-METHOXY-6-POLYPRENYL-1,4-BENZOQUINOL METHYLASE, MITOCHONDRIAL"/>
    <property type="match status" value="1"/>
</dbReference>
<dbReference type="GO" id="GO:0008757">
    <property type="term" value="F:S-adenosylmethionine-dependent methyltransferase activity"/>
    <property type="evidence" value="ECO:0007669"/>
    <property type="project" value="InterPro"/>
</dbReference>
<evidence type="ECO:0000313" key="3">
    <source>
        <dbReference type="EMBL" id="CAB4700737.1"/>
    </source>
</evidence>
<name>A0A6J7BQZ7_9ZZZZ</name>